<evidence type="ECO:0000259" key="1">
    <source>
        <dbReference type="Pfam" id="PF18454"/>
    </source>
</evidence>
<keyword evidence="3" id="KW-1185">Reference proteome</keyword>
<protein>
    <recommendedName>
        <fullName evidence="1">Major tropism determinant N-terminal domain-containing protein</fullName>
    </recommendedName>
</protein>
<dbReference type="KEGG" id="mhz:Metho_1216"/>
<dbReference type="EMBL" id="CP003362">
    <property type="protein sequence ID" value="AGB49446.1"/>
    <property type="molecule type" value="Genomic_DNA"/>
</dbReference>
<dbReference type="STRING" id="867904.Metho_1216"/>
<dbReference type="AlphaFoldDB" id="L0KWD4"/>
<reference evidence="3" key="1">
    <citation type="submission" date="2012-02" db="EMBL/GenBank/DDBJ databases">
        <title>Complete sequence of chromosome of Methanomethylovorans hollandica DSM 15978.</title>
        <authorList>
            <person name="Lucas S."/>
            <person name="Copeland A."/>
            <person name="Lapidus A."/>
            <person name="Glavina del Rio T."/>
            <person name="Dalin E."/>
            <person name="Tice H."/>
            <person name="Bruce D."/>
            <person name="Goodwin L."/>
            <person name="Pitluck S."/>
            <person name="Peters L."/>
            <person name="Mikhailova N."/>
            <person name="Held B."/>
            <person name="Kyrpides N."/>
            <person name="Mavromatis K."/>
            <person name="Ivanova N."/>
            <person name="Brettin T."/>
            <person name="Detter J.C."/>
            <person name="Han C."/>
            <person name="Larimer F."/>
            <person name="Land M."/>
            <person name="Hauser L."/>
            <person name="Markowitz V."/>
            <person name="Cheng J.-F."/>
            <person name="Hugenholtz P."/>
            <person name="Woyke T."/>
            <person name="Wu D."/>
            <person name="Spring S."/>
            <person name="Schroeder M."/>
            <person name="Brambilla E."/>
            <person name="Klenk H.-P."/>
            <person name="Eisen J.A."/>
        </authorList>
    </citation>
    <scope>NUCLEOTIDE SEQUENCE [LARGE SCALE GENOMIC DNA]</scope>
    <source>
        <strain evidence="3">DSM 15978 / NBRC 107637 / DMS1</strain>
    </source>
</reference>
<dbReference type="HOGENOM" id="CLU_574457_0_0_2"/>
<sequence length="452" mass="47969">MPRNQLIQIRRDTTANWTNTNPIPAEGELCLDTNTGYLKVGDGSSNYVDLPIFTHGASITEAIGIEWDTSSTSPTLKRIDINGNERSTVDATYFDNHSIWGNIKRCTINPAIGLPVYGTNARGDGLDLTGASGNVMVKIPKFYVKFSTDGTYHRWWISPVALAGFELHPAFLQRGGTEAELFVSAYEAAGFLDGATFKLTSATGLQPVTGDVSYPNLPNSGRLYIMDAGTYANNIGTGYGIMNIWTWSAIRLLVLTELGTLNSQAALGRGIVDLALGTGYAGLLTGALSADTNVATNGSGMGTGTNGATPVVWRGIENIWGNTLSFVIGVTFFDTVHWVLKPDGTGVVAAPLTTGNYVESASVPPNTTSGYISRVFVDSALKYMMLGSAVAGSSSTYACDLYTVRETSATGTHGQCSGAWGAGDGAGINYQRSAIYGHLSRQVGARIEFLKR</sequence>
<gene>
    <name evidence="2" type="ordered locus">Metho_1216</name>
</gene>
<dbReference type="GeneID" id="14407025"/>
<feature type="domain" description="Major tropism determinant N-terminal" evidence="1">
    <location>
        <begin position="7"/>
        <end position="45"/>
    </location>
</feature>
<dbReference type="Gene3D" id="2.10.10.30">
    <property type="match status" value="1"/>
</dbReference>
<evidence type="ECO:0000313" key="3">
    <source>
        <dbReference type="Proteomes" id="UP000010866"/>
    </source>
</evidence>
<dbReference type="SUPFAM" id="SSF69349">
    <property type="entry name" value="Phage fibre proteins"/>
    <property type="match status" value="1"/>
</dbReference>
<dbReference type="RefSeq" id="WP_015324612.1">
    <property type="nucleotide sequence ID" value="NC_019977.1"/>
</dbReference>
<proteinExistence type="predicted"/>
<organism evidence="2 3">
    <name type="scientific">Methanomethylovorans hollandica (strain DSM 15978 / NBRC 107637 / DMS1)</name>
    <dbReference type="NCBI Taxonomy" id="867904"/>
    <lineage>
        <taxon>Archaea</taxon>
        <taxon>Methanobacteriati</taxon>
        <taxon>Methanobacteriota</taxon>
        <taxon>Stenosarchaea group</taxon>
        <taxon>Methanomicrobia</taxon>
        <taxon>Methanosarcinales</taxon>
        <taxon>Methanosarcinaceae</taxon>
        <taxon>Methanomethylovorans</taxon>
    </lineage>
</organism>
<dbReference type="InterPro" id="IPR041352">
    <property type="entry name" value="Mtd_N"/>
</dbReference>
<name>L0KWD4_METHD</name>
<dbReference type="Proteomes" id="UP000010866">
    <property type="component" value="Chromosome"/>
</dbReference>
<dbReference type="OrthoDB" id="387408at2157"/>
<accession>L0KWD4</accession>
<evidence type="ECO:0000313" key="2">
    <source>
        <dbReference type="EMBL" id="AGB49446.1"/>
    </source>
</evidence>
<dbReference type="Pfam" id="PF18454">
    <property type="entry name" value="Mtd_N"/>
    <property type="match status" value="1"/>
</dbReference>